<evidence type="ECO:0000313" key="2">
    <source>
        <dbReference type="EMBL" id="KQB85778.1"/>
    </source>
</evidence>
<name>A0A0N8W058_9CORY</name>
<dbReference type="InterPro" id="IPR029062">
    <property type="entry name" value="Class_I_gatase-like"/>
</dbReference>
<dbReference type="Pfam" id="PF00117">
    <property type="entry name" value="GATase"/>
    <property type="match status" value="1"/>
</dbReference>
<organism evidence="2 3">
    <name type="scientific">Corynebacterium lowii</name>
    <dbReference type="NCBI Taxonomy" id="1544413"/>
    <lineage>
        <taxon>Bacteria</taxon>
        <taxon>Bacillati</taxon>
        <taxon>Actinomycetota</taxon>
        <taxon>Actinomycetes</taxon>
        <taxon>Mycobacteriales</taxon>
        <taxon>Corynebacteriaceae</taxon>
        <taxon>Corynebacterium</taxon>
    </lineage>
</organism>
<accession>A0A0N8W058</accession>
<protein>
    <submittedName>
        <fullName evidence="2">Glutamine amidotransferase</fullName>
    </submittedName>
</protein>
<feature type="domain" description="Glutamine amidotransferase" evidence="1">
    <location>
        <begin position="49"/>
        <end position="195"/>
    </location>
</feature>
<dbReference type="InterPro" id="IPR044992">
    <property type="entry name" value="ChyE-like"/>
</dbReference>
<sequence>MSLFLLLSPRRGAAVAASEYRDFLNATGLRSEQLEQRMLDSAESRVGSLEGYAGIFVGGSSLNMTTPVYDAWQRTVIRELSALIDGPLPVFFACFGTALITQVLGGEIGHEYGEKAGSSQVELTEAGREDPLFGSLPSSFMALTGHTECVLTLPPQAVAVASGPTCPVQALRVGRHTWSSQFHAEMNPEGMASRMSFYRNHGYFSEDEYDSIVESLRDVDTQHAHQILRNFVEYCRCLIPDYTGKVCMPS</sequence>
<dbReference type="Proteomes" id="UP000050488">
    <property type="component" value="Unassembled WGS sequence"/>
</dbReference>
<dbReference type="NCBIfam" id="NF005743">
    <property type="entry name" value="PRK07567.1"/>
    <property type="match status" value="1"/>
</dbReference>
<proteinExistence type="predicted"/>
<comment type="caution">
    <text evidence="2">The sequence shown here is derived from an EMBL/GenBank/DDBJ whole genome shotgun (WGS) entry which is preliminary data.</text>
</comment>
<dbReference type="OrthoDB" id="5196541at2"/>
<dbReference type="PANTHER" id="PTHR42695">
    <property type="entry name" value="GLUTAMINE AMIDOTRANSFERASE YLR126C-RELATED"/>
    <property type="match status" value="1"/>
</dbReference>
<dbReference type="Gene3D" id="3.40.50.880">
    <property type="match status" value="1"/>
</dbReference>
<dbReference type="GO" id="GO:0005829">
    <property type="term" value="C:cytosol"/>
    <property type="evidence" value="ECO:0007669"/>
    <property type="project" value="TreeGrafter"/>
</dbReference>
<keyword evidence="3" id="KW-1185">Reference proteome</keyword>
<dbReference type="PANTHER" id="PTHR42695:SF5">
    <property type="entry name" value="GLUTAMINE AMIDOTRANSFERASE YLR126C-RELATED"/>
    <property type="match status" value="1"/>
</dbReference>
<reference evidence="2 3" key="1">
    <citation type="submission" date="2015-10" db="EMBL/GenBank/DDBJ databases">
        <title>Corynebacteirum lowii and Corynebacterium oculi species nova, derived from human clinical disease and and emended description of Corynebacterium mastiditis.</title>
        <authorList>
            <person name="Bernard K."/>
            <person name="Pacheco A.L."/>
            <person name="Mcdougall C."/>
            <person name="Burtx T."/>
            <person name="Weibe D."/>
            <person name="Tyler S."/>
            <person name="Olson A.B."/>
            <person name="Cnockaert M."/>
            <person name="Eguchi H."/>
            <person name="Kuwahara T."/>
            <person name="Nakayama-Imaohji H."/>
            <person name="Boudewijins M."/>
            <person name="Van Hoecke F."/>
            <person name="Bernier A.-M."/>
            <person name="Vandamme P."/>
        </authorList>
    </citation>
    <scope>NUCLEOTIDE SEQUENCE [LARGE SCALE GENOMIC DNA]</scope>
    <source>
        <strain evidence="2 3">NML 130206</strain>
    </source>
</reference>
<evidence type="ECO:0000259" key="1">
    <source>
        <dbReference type="Pfam" id="PF00117"/>
    </source>
</evidence>
<dbReference type="EMBL" id="LKEV01000006">
    <property type="protein sequence ID" value="KQB85778.1"/>
    <property type="molecule type" value="Genomic_DNA"/>
</dbReference>
<dbReference type="InterPro" id="IPR017926">
    <property type="entry name" value="GATASE"/>
</dbReference>
<dbReference type="RefSeq" id="WP_055178515.1">
    <property type="nucleotide sequence ID" value="NZ_JAUSQY010000001.1"/>
</dbReference>
<dbReference type="GO" id="GO:0016740">
    <property type="term" value="F:transferase activity"/>
    <property type="evidence" value="ECO:0007669"/>
    <property type="project" value="UniProtKB-KW"/>
</dbReference>
<keyword evidence="2" id="KW-0808">Transferase</keyword>
<keyword evidence="2" id="KW-0315">Glutamine amidotransferase</keyword>
<dbReference type="PATRIC" id="fig|1544413.3.peg.1915"/>
<dbReference type="AlphaFoldDB" id="A0A0N8W058"/>
<dbReference type="CDD" id="cd01741">
    <property type="entry name" value="GATase1_1"/>
    <property type="match status" value="1"/>
</dbReference>
<evidence type="ECO:0000313" key="3">
    <source>
        <dbReference type="Proteomes" id="UP000050488"/>
    </source>
</evidence>
<gene>
    <name evidence="2" type="ORF">Clow_01912</name>
</gene>
<dbReference type="STRING" id="1544413.Clow_01912"/>
<dbReference type="SUPFAM" id="SSF52317">
    <property type="entry name" value="Class I glutamine amidotransferase-like"/>
    <property type="match status" value="1"/>
</dbReference>